<evidence type="ECO:0000313" key="2">
    <source>
        <dbReference type="Proteomes" id="UP000033047"/>
    </source>
</evidence>
<organism evidence="1 2">
    <name type="scientific">Parabacteroides goldsteinii DSM 19448 = WAL 12034</name>
    <dbReference type="NCBI Taxonomy" id="927665"/>
    <lineage>
        <taxon>Bacteria</taxon>
        <taxon>Pseudomonadati</taxon>
        <taxon>Bacteroidota</taxon>
        <taxon>Bacteroidia</taxon>
        <taxon>Bacteroidales</taxon>
        <taxon>Tannerellaceae</taxon>
        <taxon>Parabacteroides</taxon>
    </lineage>
</organism>
<evidence type="ECO:0000313" key="1">
    <source>
        <dbReference type="EMBL" id="KKB59990.1"/>
    </source>
</evidence>
<protein>
    <submittedName>
        <fullName evidence="1">Uncharacterized protein</fullName>
    </submittedName>
</protein>
<gene>
    <name evidence="1" type="ORF">HMPREF1535_00264</name>
</gene>
<dbReference type="HOGENOM" id="CLU_1757079_0_0_10"/>
<sequence length="152" mass="17924">MNNRSIAICYGQYTRSEDKEHHCWVNNRCPGWGCRKLNAIGPQNSCPASAFKFWYSFGKFTNKKMKFWKVDKEELLKQLEREIERFDIIECPVFNIDKAKAMIASFPETIHIDGDKYVLLEDSKTGKVLGISHWDDPDDYLNMNDYEVKWQD</sequence>
<dbReference type="PATRIC" id="fig|927665.4.peg.265"/>
<accession>A0A0F5JQV1</accession>
<dbReference type="EMBL" id="AQHV01000001">
    <property type="protein sequence ID" value="KKB59990.1"/>
    <property type="molecule type" value="Genomic_DNA"/>
</dbReference>
<reference evidence="1 2" key="1">
    <citation type="submission" date="2013-04" db="EMBL/GenBank/DDBJ databases">
        <title>The Genome Sequence of Parabacteroides goldsteinii DSM 19448.</title>
        <authorList>
            <consortium name="The Broad Institute Genomics Platform"/>
            <person name="Earl A."/>
            <person name="Ward D."/>
            <person name="Feldgarden M."/>
            <person name="Gevers D."/>
            <person name="Martens E."/>
            <person name="Sakamoto M."/>
            <person name="Benno Y."/>
            <person name="Song Y."/>
            <person name="Liu C."/>
            <person name="Lee J."/>
            <person name="Bolanos M."/>
            <person name="Vaisanen M.L."/>
            <person name="Finegold S.M."/>
            <person name="Walker B."/>
            <person name="Young S."/>
            <person name="Zeng Q."/>
            <person name="Gargeya S."/>
            <person name="Fitzgerald M."/>
            <person name="Haas B."/>
            <person name="Abouelleil A."/>
            <person name="Allen A.W."/>
            <person name="Alvarado L."/>
            <person name="Arachchi H.M."/>
            <person name="Berlin A.M."/>
            <person name="Chapman S.B."/>
            <person name="Gainer-Dewar J."/>
            <person name="Goldberg J."/>
            <person name="Griggs A."/>
            <person name="Gujja S."/>
            <person name="Hansen M."/>
            <person name="Howarth C."/>
            <person name="Imamovic A."/>
            <person name="Ireland A."/>
            <person name="Larimer J."/>
            <person name="McCowan C."/>
            <person name="Murphy C."/>
            <person name="Pearson M."/>
            <person name="Poon T.W."/>
            <person name="Priest M."/>
            <person name="Roberts A."/>
            <person name="Saif S."/>
            <person name="Shea T."/>
            <person name="Sisk P."/>
            <person name="Sykes S."/>
            <person name="Wortman J."/>
            <person name="Nusbaum C."/>
            <person name="Birren B."/>
        </authorList>
    </citation>
    <scope>NUCLEOTIDE SEQUENCE [LARGE SCALE GENOMIC DNA]</scope>
    <source>
        <strain evidence="1 2">DSM 19448</strain>
    </source>
</reference>
<name>A0A0F5JQV1_9BACT</name>
<dbReference type="AlphaFoldDB" id="A0A0F5JQV1"/>
<dbReference type="Proteomes" id="UP000033047">
    <property type="component" value="Unassembled WGS sequence"/>
</dbReference>
<comment type="caution">
    <text evidence="1">The sequence shown here is derived from an EMBL/GenBank/DDBJ whole genome shotgun (WGS) entry which is preliminary data.</text>
</comment>
<dbReference type="STRING" id="927665.HMPREF1535_00264"/>
<proteinExistence type="predicted"/>